<dbReference type="PANTHER" id="PTHR31811:SF0">
    <property type="entry name" value="TRNA A64-2'-O-RIBOSYLPHOSPHATE TRANSFERASE"/>
    <property type="match status" value="1"/>
</dbReference>
<dbReference type="InterPro" id="IPR007306">
    <property type="entry name" value="Rit1"/>
</dbReference>
<proteinExistence type="predicted"/>
<evidence type="ECO:0000259" key="3">
    <source>
        <dbReference type="Pfam" id="PF17184"/>
    </source>
</evidence>
<evidence type="ECO:0000259" key="2">
    <source>
        <dbReference type="Pfam" id="PF04179"/>
    </source>
</evidence>
<dbReference type="InterPro" id="IPR033421">
    <property type="entry name" value="Rit1_DUSP-like"/>
</dbReference>
<dbReference type="Pfam" id="PF19834">
    <property type="entry name" value="DUF6314"/>
    <property type="match status" value="1"/>
</dbReference>
<feature type="domain" description="Rit1 DUSP-like" evidence="2">
    <location>
        <begin position="334"/>
        <end position="449"/>
    </location>
</feature>
<dbReference type="EMBL" id="JAGMWT010000009">
    <property type="protein sequence ID" value="KAH7122577.1"/>
    <property type="molecule type" value="Genomic_DNA"/>
</dbReference>
<feature type="domain" description="DUF6314" evidence="4">
    <location>
        <begin position="644"/>
        <end position="689"/>
    </location>
</feature>
<gene>
    <name evidence="5" type="ORF">B0J11DRAFT_559716</name>
</gene>
<dbReference type="GO" id="GO:0005737">
    <property type="term" value="C:cytoplasm"/>
    <property type="evidence" value="ECO:0007669"/>
    <property type="project" value="TreeGrafter"/>
</dbReference>
<organism evidence="5 6">
    <name type="scientific">Dendryphion nanum</name>
    <dbReference type="NCBI Taxonomy" id="256645"/>
    <lineage>
        <taxon>Eukaryota</taxon>
        <taxon>Fungi</taxon>
        <taxon>Dikarya</taxon>
        <taxon>Ascomycota</taxon>
        <taxon>Pezizomycotina</taxon>
        <taxon>Dothideomycetes</taxon>
        <taxon>Pleosporomycetidae</taxon>
        <taxon>Pleosporales</taxon>
        <taxon>Torulaceae</taxon>
        <taxon>Dendryphion</taxon>
    </lineage>
</organism>
<feature type="compositionally biased region" description="Pro residues" evidence="1">
    <location>
        <begin position="471"/>
        <end position="485"/>
    </location>
</feature>
<dbReference type="Proteomes" id="UP000700596">
    <property type="component" value="Unassembled WGS sequence"/>
</dbReference>
<evidence type="ECO:0000259" key="4">
    <source>
        <dbReference type="Pfam" id="PF19834"/>
    </source>
</evidence>
<keyword evidence="6" id="KW-1185">Reference proteome</keyword>
<dbReference type="Pfam" id="PF04179">
    <property type="entry name" value="Init_tRNA_PT"/>
    <property type="match status" value="1"/>
</dbReference>
<dbReference type="Pfam" id="PF17184">
    <property type="entry name" value="Rit1_C"/>
    <property type="match status" value="1"/>
</dbReference>
<accession>A0A9P9DPA3</accession>
<keyword evidence="5" id="KW-0808">Transferase</keyword>
<dbReference type="GO" id="GO:0043399">
    <property type="term" value="F:tRNA adenosine(64)-2'-O-ribosylphosphate transferase activity"/>
    <property type="evidence" value="ECO:0007669"/>
    <property type="project" value="InterPro"/>
</dbReference>
<dbReference type="PANTHER" id="PTHR31811">
    <property type="entry name" value="TRNA A64-2'-O-RIBOSYLPHOSPHATE TRANSFERASE"/>
    <property type="match status" value="1"/>
</dbReference>
<dbReference type="AlphaFoldDB" id="A0A9P9DPA3"/>
<sequence>MSSSSPIFPPSNPTLSTTLTLLKRAALSITNRLNSITSDSQFVTAVSEAYGLPLVANERCGSWYIPLGRKSESVYFKSTDGHFGEWGFSTRRVNLWVLGCVGREEGCVIVDSTRRGKSMPDALSKTIPIWCCVLNRAIFPEKTEAHELFTSPQAVSASEHAQIEKRIDGFVRDFLSICKPDLPSLRTQLQKPLRPIWVTQNSTLPFSPPSFPSFHPVVLCTASRRVHGGEVSEAGYIQGAADDHEAWSHGLTPTLFWTHKDKLLSTNEHDLPALIAELVTQEKGPKAVPVLIKPTTSVFVSSVENLDIDPFDIVISCTTEPLTTTNPEHVQKKKYLHLPCAALKLGSRDLRVQLPRLIHFFAPALESIQTSHTQDIKILLCCPTGKDLSLGLALTILCLYVSDTGTLSYSSTPPRMNKTFIKQRLAWITSSSPGLNPSRETLKSVNSFLMPDPNTCSESPFSKGAKTKPTEIPPPEKPSHPIPPSPKSLFTTLSSHPWTFTRTLTSALPSHPSGTVTGTATFVSLDPEAAESSSSTAQTKYLIYTETGNFATTTGMEFTVSQKYIYALGAADEETGGEEEEDDKEPGQGKEKISIFFPSATVPTAPGGLFVEMDTLSLSPSPPSFPASAAPKHNPNDELVWTAPNKTHHLCAQDLYTASWKFGDTGEWWEVRYDVRGPRKEYVSLTRYVGEGNRGWDG</sequence>
<feature type="domain" description="Rit1 N-terminal" evidence="3">
    <location>
        <begin position="22"/>
        <end position="279"/>
    </location>
</feature>
<dbReference type="OrthoDB" id="45256at2759"/>
<evidence type="ECO:0000313" key="5">
    <source>
        <dbReference type="EMBL" id="KAH7122577.1"/>
    </source>
</evidence>
<evidence type="ECO:0000313" key="6">
    <source>
        <dbReference type="Proteomes" id="UP000700596"/>
    </source>
</evidence>
<reference evidence="5" key="1">
    <citation type="journal article" date="2021" name="Nat. Commun.">
        <title>Genetic determinants of endophytism in the Arabidopsis root mycobiome.</title>
        <authorList>
            <person name="Mesny F."/>
            <person name="Miyauchi S."/>
            <person name="Thiergart T."/>
            <person name="Pickel B."/>
            <person name="Atanasova L."/>
            <person name="Karlsson M."/>
            <person name="Huettel B."/>
            <person name="Barry K.W."/>
            <person name="Haridas S."/>
            <person name="Chen C."/>
            <person name="Bauer D."/>
            <person name="Andreopoulos W."/>
            <person name="Pangilinan J."/>
            <person name="LaButti K."/>
            <person name="Riley R."/>
            <person name="Lipzen A."/>
            <person name="Clum A."/>
            <person name="Drula E."/>
            <person name="Henrissat B."/>
            <person name="Kohler A."/>
            <person name="Grigoriev I.V."/>
            <person name="Martin F.M."/>
            <person name="Hacquard S."/>
        </authorList>
    </citation>
    <scope>NUCLEOTIDE SEQUENCE</scope>
    <source>
        <strain evidence="5">MPI-CAGE-CH-0243</strain>
    </source>
</reference>
<protein>
    <submittedName>
        <fullName evidence="5">Initiator tRNA phosphoribosyl transferase-domain-containing protein</fullName>
    </submittedName>
</protein>
<name>A0A9P9DPA3_9PLEO</name>
<evidence type="ECO:0000256" key="1">
    <source>
        <dbReference type="SAM" id="MobiDB-lite"/>
    </source>
</evidence>
<comment type="caution">
    <text evidence="5">The sequence shown here is derived from an EMBL/GenBank/DDBJ whole genome shotgun (WGS) entry which is preliminary data.</text>
</comment>
<dbReference type="GO" id="GO:0019988">
    <property type="term" value="P:charged-tRNA amino acid modification"/>
    <property type="evidence" value="ECO:0007669"/>
    <property type="project" value="InterPro"/>
</dbReference>
<dbReference type="InterPro" id="IPR033449">
    <property type="entry name" value="Rit1_N"/>
</dbReference>
<feature type="region of interest" description="Disordered" evidence="1">
    <location>
        <begin position="457"/>
        <end position="485"/>
    </location>
</feature>
<dbReference type="InterPro" id="IPR045632">
    <property type="entry name" value="DUF6314"/>
</dbReference>